<dbReference type="GO" id="GO:0006753">
    <property type="term" value="P:nucleoside phosphate metabolic process"/>
    <property type="evidence" value="ECO:0007669"/>
    <property type="project" value="TreeGrafter"/>
</dbReference>
<dbReference type="PATRIC" id="fig|1469144.8.peg.4742"/>
<dbReference type="Proteomes" id="UP000070598">
    <property type="component" value="Unassembled WGS sequence"/>
</dbReference>
<feature type="domain" description="Nudix hydrolase" evidence="2">
    <location>
        <begin position="43"/>
        <end position="177"/>
    </location>
</feature>
<sequence length="205" mass="22835">MRDQEERWPVEASASIYKGRVIGLRADTLRMPDGQTAVREVVEHPGAVSVIALDEEDRVLVVRQYRHPVGHRLWEPPAGLLDVPGENPLHAAQRELYEEGHHRASDWRVLVDLFTSPGTTEEAIRIYLARGLTEVPDGERYVGQHEEADMTIAWVPFEELVRLILAGELHNPTLVAGVLALAAARAGDGVEALRPADAPWPQRPF</sequence>
<dbReference type="GO" id="GO:0016787">
    <property type="term" value="F:hydrolase activity"/>
    <property type="evidence" value="ECO:0007669"/>
    <property type="project" value="UniProtKB-KW"/>
</dbReference>
<dbReference type="AlphaFoldDB" id="A0A132N5D2"/>
<dbReference type="PANTHER" id="PTHR11839:SF31">
    <property type="entry name" value="ADP-RIBOSE PYROPHOSPHATASE"/>
    <property type="match status" value="1"/>
</dbReference>
<evidence type="ECO:0000259" key="2">
    <source>
        <dbReference type="PROSITE" id="PS51462"/>
    </source>
</evidence>
<keyword evidence="1" id="KW-0378">Hydrolase</keyword>
<gene>
    <name evidence="3" type="ORF">TH66_02915</name>
    <name evidence="4" type="ORF">TR74_09665</name>
</gene>
<evidence type="ECO:0000313" key="5">
    <source>
        <dbReference type="Proteomes" id="UP000070598"/>
    </source>
</evidence>
<dbReference type="EMBL" id="JYIK01000816">
    <property type="protein sequence ID" value="KWX09427.1"/>
    <property type="molecule type" value="Genomic_DNA"/>
</dbReference>
<evidence type="ECO:0000313" key="4">
    <source>
        <dbReference type="EMBL" id="KWX09427.1"/>
    </source>
</evidence>
<dbReference type="CDD" id="cd24158">
    <property type="entry name" value="NUDIX_ADPRase_Rv1700"/>
    <property type="match status" value="1"/>
</dbReference>
<dbReference type="InterPro" id="IPR015797">
    <property type="entry name" value="NUDIX_hydrolase-like_dom_sf"/>
</dbReference>
<dbReference type="Gene3D" id="3.90.79.10">
    <property type="entry name" value="Nucleoside Triphosphate Pyrophosphohydrolase"/>
    <property type="match status" value="1"/>
</dbReference>
<organism evidence="3 6">
    <name type="scientific">Carbonactinospora thermoautotrophica</name>
    <dbReference type="NCBI Taxonomy" id="1469144"/>
    <lineage>
        <taxon>Bacteria</taxon>
        <taxon>Bacillati</taxon>
        <taxon>Actinomycetota</taxon>
        <taxon>Actinomycetes</taxon>
        <taxon>Kitasatosporales</taxon>
        <taxon>Carbonactinosporaceae</taxon>
        <taxon>Carbonactinospora</taxon>
    </lineage>
</organism>
<evidence type="ECO:0000256" key="1">
    <source>
        <dbReference type="ARBA" id="ARBA00022801"/>
    </source>
</evidence>
<evidence type="ECO:0000313" key="6">
    <source>
        <dbReference type="Proteomes" id="UP000070659"/>
    </source>
</evidence>
<evidence type="ECO:0000313" key="3">
    <source>
        <dbReference type="EMBL" id="KWX05371.1"/>
    </source>
</evidence>
<dbReference type="Proteomes" id="UP000070659">
    <property type="component" value="Unassembled WGS sequence"/>
</dbReference>
<comment type="caution">
    <text evidence="3">The sequence shown here is derived from an EMBL/GenBank/DDBJ whole genome shotgun (WGS) entry which is preliminary data.</text>
</comment>
<dbReference type="InterPro" id="IPR000086">
    <property type="entry name" value="NUDIX_hydrolase_dom"/>
</dbReference>
<proteinExistence type="predicted"/>
<dbReference type="Pfam" id="PF00293">
    <property type="entry name" value="NUDIX"/>
    <property type="match status" value="1"/>
</dbReference>
<dbReference type="PROSITE" id="PS51462">
    <property type="entry name" value="NUDIX"/>
    <property type="match status" value="1"/>
</dbReference>
<dbReference type="EMBL" id="JYIJ01000012">
    <property type="protein sequence ID" value="KWX05371.1"/>
    <property type="molecule type" value="Genomic_DNA"/>
</dbReference>
<reference evidence="3 6" key="2">
    <citation type="submission" date="2015-02" db="EMBL/GenBank/DDBJ databases">
        <title>Physiological reanalysis, assessment of diazotrophy, and genome sequences of multiple isolates of Streptomyces thermoautotrophicus.</title>
        <authorList>
            <person name="MacKellar D.C."/>
            <person name="Lieber L."/>
            <person name="Norman J."/>
            <person name="Bolger A."/>
            <person name="Tobin C."/>
            <person name="Murray J.W."/>
            <person name="Prell J."/>
        </authorList>
    </citation>
    <scope>NUCLEOTIDE SEQUENCE [LARGE SCALE GENOMIC DNA]</scope>
    <source>
        <strain evidence="3 6">UBT1</strain>
    </source>
</reference>
<reference evidence="5" key="1">
    <citation type="submission" date="2015-02" db="EMBL/GenBank/DDBJ databases">
        <title>Physiological reanalysis, assessment of diazotrophy, and genome sequences of multiple isolates of Streptomyces thermoautotrophicus.</title>
        <authorList>
            <person name="MacKellar D.C."/>
            <person name="Lieber L."/>
            <person name="Norman J."/>
            <person name="Bolger A."/>
            <person name="Tobin C."/>
            <person name="Murray J.W."/>
            <person name="Friesen M."/>
            <person name="Prell J."/>
        </authorList>
    </citation>
    <scope>NUCLEOTIDE SEQUENCE [LARGE SCALE GENOMIC DNA]</scope>
    <source>
        <strain evidence="5">UBT1</strain>
    </source>
</reference>
<protein>
    <submittedName>
        <fullName evidence="3">ADP-ribose pyrophosphatase</fullName>
    </submittedName>
</protein>
<dbReference type="RefSeq" id="WP_066891544.1">
    <property type="nucleotide sequence ID" value="NZ_JYIJ01000012.1"/>
</dbReference>
<name>A0A132N5D2_9ACTN</name>
<dbReference type="GO" id="GO:0019693">
    <property type="term" value="P:ribose phosphate metabolic process"/>
    <property type="evidence" value="ECO:0007669"/>
    <property type="project" value="TreeGrafter"/>
</dbReference>
<accession>A0A132N5D2</accession>
<dbReference type="PANTHER" id="PTHR11839">
    <property type="entry name" value="UDP/ADP-SUGAR PYROPHOSPHATASE"/>
    <property type="match status" value="1"/>
</dbReference>
<dbReference type="SUPFAM" id="SSF55811">
    <property type="entry name" value="Nudix"/>
    <property type="match status" value="1"/>
</dbReference>
<dbReference type="GO" id="GO:0005829">
    <property type="term" value="C:cytosol"/>
    <property type="evidence" value="ECO:0007669"/>
    <property type="project" value="TreeGrafter"/>
</dbReference>